<dbReference type="InterPro" id="IPR023210">
    <property type="entry name" value="NADP_OxRdtase_dom"/>
</dbReference>
<sequence length="343" mass="38575">MCDFPETYICDFHDENAVKRMAYSPLGKTGINVSKLSLGTGGFSQLYGGFDLEECKKTVRGALKSGINYIDTAPWYGQGTSEETLGKCLDGIPRKAYYIATKIGRYELDPKLMFDFSPEKTRGSLELSLKRLGLDYVDIIQVHDIEFAPSLEYLIDNTLPVLEEFVKQGKARFIGITGYPVIELAKLFEKSRVKIDSVLSYSRMSLFDDSLENALEMFEGVGIVNAAYLAMGLLTNGGPQPWHPAGSAIKDACLKARNYCKENDVELAKLAMHYVYSKKSIHTHLVGMNTVDLLKSNLDTFYNGLNGKEKKVLEHIMQNIFLDLKEKHWEGVEIKKYIGQLQM</sequence>
<dbReference type="RefSeq" id="XP_017783133.1">
    <property type="nucleotide sequence ID" value="XM_017927644.1"/>
</dbReference>
<dbReference type="PANTHER" id="PTHR42686:SF1">
    <property type="entry name" value="GH17980P-RELATED"/>
    <property type="match status" value="1"/>
</dbReference>
<protein>
    <submittedName>
        <fullName evidence="3">L-galactose dehydrogenase-like</fullName>
    </submittedName>
</protein>
<dbReference type="SUPFAM" id="SSF51430">
    <property type="entry name" value="NAD(P)-linked oxidoreductase"/>
    <property type="match status" value="1"/>
</dbReference>
<dbReference type="InterPro" id="IPR044479">
    <property type="entry name" value="LGALDH-like"/>
</dbReference>
<dbReference type="Gene3D" id="3.20.20.100">
    <property type="entry name" value="NADP-dependent oxidoreductase domain"/>
    <property type="match status" value="1"/>
</dbReference>
<dbReference type="Pfam" id="PF00248">
    <property type="entry name" value="Aldo_ket_red"/>
    <property type="match status" value="1"/>
</dbReference>
<dbReference type="GeneID" id="108567277"/>
<feature type="domain" description="NADP-dependent oxidoreductase" evidence="1">
    <location>
        <begin position="35"/>
        <end position="306"/>
    </location>
</feature>
<dbReference type="CDD" id="cd19163">
    <property type="entry name" value="AKR_galDH"/>
    <property type="match status" value="1"/>
</dbReference>
<dbReference type="Proteomes" id="UP000695000">
    <property type="component" value="Unplaced"/>
</dbReference>
<keyword evidence="2" id="KW-1185">Reference proteome</keyword>
<dbReference type="PRINTS" id="PR00069">
    <property type="entry name" value="ALDKETRDTASE"/>
</dbReference>
<evidence type="ECO:0000313" key="2">
    <source>
        <dbReference type="Proteomes" id="UP000695000"/>
    </source>
</evidence>
<name>A0ABM1N8I3_NICVS</name>
<proteinExistence type="predicted"/>
<evidence type="ECO:0000313" key="3">
    <source>
        <dbReference type="RefSeq" id="XP_017783133.1"/>
    </source>
</evidence>
<organism evidence="2 3">
    <name type="scientific">Nicrophorus vespilloides</name>
    <name type="common">Boreal carrion beetle</name>
    <dbReference type="NCBI Taxonomy" id="110193"/>
    <lineage>
        <taxon>Eukaryota</taxon>
        <taxon>Metazoa</taxon>
        <taxon>Ecdysozoa</taxon>
        <taxon>Arthropoda</taxon>
        <taxon>Hexapoda</taxon>
        <taxon>Insecta</taxon>
        <taxon>Pterygota</taxon>
        <taxon>Neoptera</taxon>
        <taxon>Endopterygota</taxon>
        <taxon>Coleoptera</taxon>
        <taxon>Polyphaga</taxon>
        <taxon>Staphyliniformia</taxon>
        <taxon>Silphidae</taxon>
        <taxon>Nicrophorinae</taxon>
        <taxon>Nicrophorus</taxon>
    </lineage>
</organism>
<reference evidence="3" key="1">
    <citation type="submission" date="2025-08" db="UniProtKB">
        <authorList>
            <consortium name="RefSeq"/>
        </authorList>
    </citation>
    <scope>IDENTIFICATION</scope>
    <source>
        <tissue evidence="3">Whole Larva</tissue>
    </source>
</reference>
<dbReference type="InterPro" id="IPR020471">
    <property type="entry name" value="AKR"/>
</dbReference>
<dbReference type="PANTHER" id="PTHR42686">
    <property type="entry name" value="GH17980P-RELATED"/>
    <property type="match status" value="1"/>
</dbReference>
<evidence type="ECO:0000259" key="1">
    <source>
        <dbReference type="Pfam" id="PF00248"/>
    </source>
</evidence>
<dbReference type="InterPro" id="IPR036812">
    <property type="entry name" value="NAD(P)_OxRdtase_dom_sf"/>
</dbReference>
<gene>
    <name evidence="3" type="primary">LOC108567277</name>
</gene>
<accession>A0ABM1N8I3</accession>